<dbReference type="GO" id="GO:0016787">
    <property type="term" value="F:hydrolase activity"/>
    <property type="evidence" value="ECO:0007669"/>
    <property type="project" value="UniProtKB-KW"/>
</dbReference>
<keyword evidence="1" id="KW-0378">Hydrolase</keyword>
<protein>
    <submittedName>
        <fullName evidence="1">N-formylglutamate amidohydrolase superfamily protein</fullName>
    </submittedName>
</protein>
<accession>A0A1Z4LS97</accession>
<gene>
    <name evidence="1" type="ORF">NIES267_35490</name>
</gene>
<name>A0A1Z4LS97_9CYAN</name>
<dbReference type="SUPFAM" id="SSF53187">
    <property type="entry name" value="Zn-dependent exopeptidases"/>
    <property type="match status" value="1"/>
</dbReference>
<dbReference type="OrthoDB" id="8716700at2"/>
<dbReference type="EMBL" id="AP018227">
    <property type="protein sequence ID" value="BAY84054.1"/>
    <property type="molecule type" value="Genomic_DNA"/>
</dbReference>
<organism evidence="1 2">
    <name type="scientific">Calothrix parasitica NIES-267</name>
    <dbReference type="NCBI Taxonomy" id="1973488"/>
    <lineage>
        <taxon>Bacteria</taxon>
        <taxon>Bacillati</taxon>
        <taxon>Cyanobacteriota</taxon>
        <taxon>Cyanophyceae</taxon>
        <taxon>Nostocales</taxon>
        <taxon>Calotrichaceae</taxon>
        <taxon>Calothrix</taxon>
    </lineage>
</organism>
<dbReference type="Gene3D" id="3.40.630.40">
    <property type="entry name" value="Zn-dependent exopeptidases"/>
    <property type="match status" value="1"/>
</dbReference>
<dbReference type="Proteomes" id="UP000218418">
    <property type="component" value="Chromosome"/>
</dbReference>
<proteinExistence type="predicted"/>
<dbReference type="AlphaFoldDB" id="A0A1Z4LS97"/>
<evidence type="ECO:0000313" key="1">
    <source>
        <dbReference type="EMBL" id="BAY84054.1"/>
    </source>
</evidence>
<sequence length="260" mass="30219">MQLFHLYQPTVKELPIVANIPHSGLFVPEDIAAQFTSEHLNSLPHSDWHLDKLYDFLPSLGITVLQATHNRYVVDLNRQVKEPLFGSFWSSVILGNTAFNQDIYQCKPSQKQIEERIEKYYLPYHHQLKSLLQQKIAEFGKVYLLDLHSFRGLINDDVCLGNVNNQTCSEKLISTVDKCFSSQGLEVVRNKKFIGGYITRHYGEMPDVESLQVEVRYHVYLQENQIDKPEPPSYEVTEFKTAKKKFNDIFEMMVSKLFID</sequence>
<dbReference type="Pfam" id="PF05013">
    <property type="entry name" value="FGase"/>
    <property type="match status" value="1"/>
</dbReference>
<reference evidence="1 2" key="1">
    <citation type="submission" date="2017-06" db="EMBL/GenBank/DDBJ databases">
        <title>Genome sequencing of cyanobaciteial culture collection at National Institute for Environmental Studies (NIES).</title>
        <authorList>
            <person name="Hirose Y."/>
            <person name="Shimura Y."/>
            <person name="Fujisawa T."/>
            <person name="Nakamura Y."/>
            <person name="Kawachi M."/>
        </authorList>
    </citation>
    <scope>NUCLEOTIDE SEQUENCE [LARGE SCALE GENOMIC DNA]</scope>
    <source>
        <strain evidence="1 2">NIES-267</strain>
    </source>
</reference>
<dbReference type="InterPro" id="IPR007709">
    <property type="entry name" value="N-FG_amidohydro"/>
</dbReference>
<evidence type="ECO:0000313" key="2">
    <source>
        <dbReference type="Proteomes" id="UP000218418"/>
    </source>
</evidence>
<keyword evidence="2" id="KW-1185">Reference proteome</keyword>